<evidence type="ECO:0000256" key="3">
    <source>
        <dbReference type="ARBA" id="ARBA00004651"/>
    </source>
</evidence>
<feature type="transmembrane region" description="Helical" evidence="16">
    <location>
        <begin position="270"/>
        <end position="295"/>
    </location>
</feature>
<reference evidence="20" key="1">
    <citation type="submission" date="2021-01" db="EMBL/GenBank/DDBJ databases">
        <title>Genome public.</title>
        <authorList>
            <person name="Liu C."/>
            <person name="Sun Q."/>
        </authorList>
    </citation>
    <scope>NUCLEOTIDE SEQUENCE [LARGE SCALE GENOMIC DNA]</scope>
    <source>
        <strain evidence="20">YIM B02505</strain>
    </source>
</reference>
<keyword evidence="12 16" id="KW-0812">Transmembrane</keyword>
<keyword evidence="6" id="KW-0813">Transport</keyword>
<keyword evidence="11" id="KW-0598">Phosphotransferase system</keyword>
<feature type="transmembrane region" description="Helical" evidence="16">
    <location>
        <begin position="315"/>
        <end position="336"/>
    </location>
</feature>
<evidence type="ECO:0000313" key="20">
    <source>
        <dbReference type="Proteomes" id="UP000596739"/>
    </source>
</evidence>
<keyword evidence="8" id="KW-0597">Phosphoprotein</keyword>
<keyword evidence="9" id="KW-0762">Sugar transport</keyword>
<feature type="domain" description="PTS EIIC type-2" evidence="18">
    <location>
        <begin position="14"/>
        <end position="345"/>
    </location>
</feature>
<evidence type="ECO:0000256" key="7">
    <source>
        <dbReference type="ARBA" id="ARBA00022475"/>
    </source>
</evidence>
<dbReference type="PANTHER" id="PTHR30181">
    <property type="entry name" value="MANNITOL PERMEASE IIC COMPONENT"/>
    <property type="match status" value="1"/>
</dbReference>
<dbReference type="EMBL" id="JAENHN010000032">
    <property type="protein sequence ID" value="MBK1811056.1"/>
    <property type="molecule type" value="Genomic_DNA"/>
</dbReference>
<dbReference type="Pfam" id="PF02302">
    <property type="entry name" value="PTS_IIB"/>
    <property type="match status" value="1"/>
</dbReference>
<dbReference type="RefSeq" id="WP_200268891.1">
    <property type="nucleotide sequence ID" value="NZ_JAENHN010000032.1"/>
</dbReference>
<evidence type="ECO:0000259" key="18">
    <source>
        <dbReference type="PROSITE" id="PS51104"/>
    </source>
</evidence>
<gene>
    <name evidence="19" type="ORF">JHL18_10495</name>
</gene>
<evidence type="ECO:0000256" key="16">
    <source>
        <dbReference type="SAM" id="Phobius"/>
    </source>
</evidence>
<comment type="subcellular location">
    <subcellularLocation>
        <location evidence="3">Cell membrane</location>
        <topology evidence="3">Multi-pass membrane protein</topology>
    </subcellularLocation>
</comment>
<evidence type="ECO:0000256" key="4">
    <source>
        <dbReference type="ARBA" id="ARBA00011909"/>
    </source>
</evidence>
<comment type="function">
    <text evidence="2">The phosphoenolpyruvate-dependent sugar phosphotransferase system (sugar PTS), a major carbohydrate active transport system, catalyzes the phosphorylation of incoming sugar substrates concomitantly with their translocation across the cell membrane. The enzyme II CmtAB PTS system is involved in D-mannitol transport.</text>
</comment>
<evidence type="ECO:0000256" key="9">
    <source>
        <dbReference type="ARBA" id="ARBA00022597"/>
    </source>
</evidence>
<organism evidence="19 20">
    <name type="scientific">Clostridium yunnanense</name>
    <dbReference type="NCBI Taxonomy" id="2800325"/>
    <lineage>
        <taxon>Bacteria</taxon>
        <taxon>Bacillati</taxon>
        <taxon>Bacillota</taxon>
        <taxon>Clostridia</taxon>
        <taxon>Eubacteriales</taxon>
        <taxon>Clostridiaceae</taxon>
        <taxon>Clostridium</taxon>
    </lineage>
</organism>
<feature type="transmembrane region" description="Helical" evidence="16">
    <location>
        <begin position="133"/>
        <end position="152"/>
    </location>
</feature>
<evidence type="ECO:0000256" key="10">
    <source>
        <dbReference type="ARBA" id="ARBA00022679"/>
    </source>
</evidence>
<evidence type="ECO:0000313" key="19">
    <source>
        <dbReference type="EMBL" id="MBK1811056.1"/>
    </source>
</evidence>
<dbReference type="SUPFAM" id="SSF52794">
    <property type="entry name" value="PTS system IIB component-like"/>
    <property type="match status" value="1"/>
</dbReference>
<dbReference type="PANTHER" id="PTHR30181:SF2">
    <property type="entry name" value="PTS SYSTEM MANNITOL-SPECIFIC EIICBA COMPONENT"/>
    <property type="match status" value="1"/>
</dbReference>
<feature type="transmembrane region" description="Helical" evidence="16">
    <location>
        <begin position="21"/>
        <end position="42"/>
    </location>
</feature>
<keyword evidence="7" id="KW-1003">Cell membrane</keyword>
<evidence type="ECO:0000256" key="12">
    <source>
        <dbReference type="ARBA" id="ARBA00022692"/>
    </source>
</evidence>
<accession>A0ABS1ENV0</accession>
<name>A0ABS1ENV0_9CLOT</name>
<evidence type="ECO:0000256" key="8">
    <source>
        <dbReference type="ARBA" id="ARBA00022553"/>
    </source>
</evidence>
<evidence type="ECO:0000256" key="5">
    <source>
        <dbReference type="ARBA" id="ARBA00021825"/>
    </source>
</evidence>
<sequence>MANNSSAKAKVQRFGNFLSSMVLPNIGAFIAWGLITALFIPTGWMPNAYFAKLVGPMITYLLPLLIGYQGGKLVYDTRGGVVGAIATAGVIVGASIPMFLGAMVMGPLGGWVIKKFDKLVDGKIPTGFEMLVNNFSSGILGGGLSLLAFTYIEPLVAGVSTGLGNIAQAITDAGLLPLIAIVVEPAKILFLNNAINHGVLSPLGIQQAAEAGKSIFFLLEPNPGPGLGILLAFWLYAKGTAKQSAPGAIIIHFLGGIHEIYFPYVLMKPLLLLAVIAGGIAGDLTFVALNAGLVAAPSPGSIISLMAMSPRGGQLPVLAGVAVGTIVSFLVAAVIIKRDPQGGEDIENAQAKVKEMKAESKGQTIAEATTGDVKLIVFACDAGMGSSAMGESILKKALKDAGITGVEVSHSPVDSIPGNADVVFTQENLYERAKKSAKTNRILTVKNFLDRARYDEFISQLKK</sequence>
<dbReference type="InterPro" id="IPR029503">
    <property type="entry name" value="PTS_EIIB_mannitol"/>
</dbReference>
<dbReference type="CDD" id="cd05567">
    <property type="entry name" value="PTS_IIB_mannitol"/>
    <property type="match status" value="1"/>
</dbReference>
<evidence type="ECO:0000259" key="17">
    <source>
        <dbReference type="PROSITE" id="PS51099"/>
    </source>
</evidence>
<dbReference type="Pfam" id="PF02378">
    <property type="entry name" value="PTS_EIIC"/>
    <property type="match status" value="1"/>
</dbReference>
<evidence type="ECO:0000256" key="15">
    <source>
        <dbReference type="ARBA" id="ARBA00033349"/>
    </source>
</evidence>
<dbReference type="Proteomes" id="UP000596739">
    <property type="component" value="Unassembled WGS sequence"/>
</dbReference>
<comment type="catalytic activity">
    <reaction evidence="1">
        <text>D-mannitol(out) + N(pros)-phospho-L-histidyl-[protein] = D-mannitol 1-phosphate(in) + L-histidyl-[protein]</text>
        <dbReference type="Rhea" id="RHEA:33363"/>
        <dbReference type="Rhea" id="RHEA-COMP:9745"/>
        <dbReference type="Rhea" id="RHEA-COMP:9746"/>
        <dbReference type="ChEBI" id="CHEBI:16899"/>
        <dbReference type="ChEBI" id="CHEBI:29979"/>
        <dbReference type="ChEBI" id="CHEBI:61381"/>
        <dbReference type="ChEBI" id="CHEBI:64837"/>
        <dbReference type="EC" id="2.7.1.197"/>
    </reaction>
</comment>
<dbReference type="InterPro" id="IPR050893">
    <property type="entry name" value="Sugar_PTS"/>
</dbReference>
<evidence type="ECO:0000256" key="1">
    <source>
        <dbReference type="ARBA" id="ARBA00001655"/>
    </source>
</evidence>
<protein>
    <recommendedName>
        <fullName evidence="5">PTS system mannitol-specific EIICB component</fullName>
        <ecNumber evidence="4">2.7.1.197</ecNumber>
    </recommendedName>
    <alternativeName>
        <fullName evidence="15">EIICB-Mtl</fullName>
    </alternativeName>
</protein>
<evidence type="ECO:0000256" key="2">
    <source>
        <dbReference type="ARBA" id="ARBA00002434"/>
    </source>
</evidence>
<dbReference type="Gene3D" id="3.40.50.2300">
    <property type="match status" value="1"/>
</dbReference>
<dbReference type="InterPro" id="IPR013011">
    <property type="entry name" value="PTS_EIIB_2"/>
</dbReference>
<dbReference type="NCBIfam" id="TIGR00851">
    <property type="entry name" value="mtlA"/>
    <property type="match status" value="1"/>
</dbReference>
<feature type="domain" description="PTS EIIB type-2" evidence="17">
    <location>
        <begin position="374"/>
        <end position="463"/>
    </location>
</feature>
<dbReference type="InterPro" id="IPR003501">
    <property type="entry name" value="PTS_EIIB_2/3"/>
</dbReference>
<dbReference type="NCBIfam" id="NF011663">
    <property type="entry name" value="PRK15083.1"/>
    <property type="match status" value="1"/>
</dbReference>
<dbReference type="InterPro" id="IPR004718">
    <property type="entry name" value="PTS_IIC_mtl"/>
</dbReference>
<evidence type="ECO:0000256" key="11">
    <source>
        <dbReference type="ARBA" id="ARBA00022683"/>
    </source>
</evidence>
<feature type="transmembrane region" description="Helical" evidence="16">
    <location>
        <begin position="48"/>
        <end position="68"/>
    </location>
</feature>
<keyword evidence="13 16" id="KW-1133">Transmembrane helix</keyword>
<comment type="caution">
    <text evidence="19">The sequence shown here is derived from an EMBL/GenBank/DDBJ whole genome shotgun (WGS) entry which is preliminary data.</text>
</comment>
<keyword evidence="10" id="KW-0808">Transferase</keyword>
<keyword evidence="14 16" id="KW-0472">Membrane</keyword>
<dbReference type="InterPro" id="IPR003352">
    <property type="entry name" value="PTS_EIIC"/>
</dbReference>
<evidence type="ECO:0000256" key="6">
    <source>
        <dbReference type="ARBA" id="ARBA00022448"/>
    </source>
</evidence>
<dbReference type="InterPro" id="IPR036095">
    <property type="entry name" value="PTS_EIIB-like_sf"/>
</dbReference>
<proteinExistence type="predicted"/>
<evidence type="ECO:0000256" key="14">
    <source>
        <dbReference type="ARBA" id="ARBA00023136"/>
    </source>
</evidence>
<dbReference type="PROSITE" id="PS51104">
    <property type="entry name" value="PTS_EIIC_TYPE_2"/>
    <property type="match status" value="1"/>
</dbReference>
<keyword evidence="20" id="KW-1185">Reference proteome</keyword>
<dbReference type="PROSITE" id="PS51099">
    <property type="entry name" value="PTS_EIIB_TYPE_2"/>
    <property type="match status" value="1"/>
</dbReference>
<dbReference type="EC" id="2.7.1.197" evidence="4"/>
<evidence type="ECO:0000256" key="13">
    <source>
        <dbReference type="ARBA" id="ARBA00022989"/>
    </source>
</evidence>
<feature type="transmembrane region" description="Helical" evidence="16">
    <location>
        <begin position="80"/>
        <end position="113"/>
    </location>
</feature>
<dbReference type="InterPro" id="IPR013014">
    <property type="entry name" value="PTS_EIIC_2"/>
</dbReference>